<dbReference type="GO" id="GO:0016747">
    <property type="term" value="F:acyltransferase activity, transferring groups other than amino-acyl groups"/>
    <property type="evidence" value="ECO:0007669"/>
    <property type="project" value="InterPro"/>
</dbReference>
<dbReference type="PROSITE" id="PS51186">
    <property type="entry name" value="GNAT"/>
    <property type="match status" value="1"/>
</dbReference>
<accession>A0A2H3KI98</accession>
<feature type="domain" description="N-acetyltransferase" evidence="3">
    <location>
        <begin position="2"/>
        <end position="159"/>
    </location>
</feature>
<organism evidence="4 5">
    <name type="scientific">Candidatus Chloroploca asiatica</name>
    <dbReference type="NCBI Taxonomy" id="1506545"/>
    <lineage>
        <taxon>Bacteria</taxon>
        <taxon>Bacillati</taxon>
        <taxon>Chloroflexota</taxon>
        <taxon>Chloroflexia</taxon>
        <taxon>Chloroflexales</taxon>
        <taxon>Chloroflexineae</taxon>
        <taxon>Oscillochloridaceae</taxon>
        <taxon>Candidatus Chloroploca</taxon>
    </lineage>
</organism>
<dbReference type="InterPro" id="IPR016181">
    <property type="entry name" value="Acyl_CoA_acyltransferase"/>
</dbReference>
<dbReference type="InterPro" id="IPR000182">
    <property type="entry name" value="GNAT_dom"/>
</dbReference>
<dbReference type="PANTHER" id="PTHR43877:SF2">
    <property type="entry name" value="AMINOALKYLPHOSPHONATE N-ACETYLTRANSFERASE-RELATED"/>
    <property type="match status" value="1"/>
</dbReference>
<sequence length="159" mass="17713">MTVLRPITEAEYVAWLEIVIPAYAKDKVSSGQWPKDSALDSARKDYAELLPNGKDTDKNHIFTVLSPEGFPVGTLWFVEQERANSHIAYVYDIYVKPEHRRQGHASRAFQALEVEVTRLGLSGVALHVFGHNLAAQALYTKLGYVATNINMFKPVPGAT</sequence>
<keyword evidence="1" id="KW-0808">Transferase</keyword>
<dbReference type="PANTHER" id="PTHR43877">
    <property type="entry name" value="AMINOALKYLPHOSPHONATE N-ACETYLTRANSFERASE-RELATED-RELATED"/>
    <property type="match status" value="1"/>
</dbReference>
<dbReference type="Proteomes" id="UP000220922">
    <property type="component" value="Unassembled WGS sequence"/>
</dbReference>
<protein>
    <recommendedName>
        <fullName evidence="3">N-acetyltransferase domain-containing protein</fullName>
    </recommendedName>
</protein>
<dbReference type="Gene3D" id="3.40.630.30">
    <property type="match status" value="1"/>
</dbReference>
<dbReference type="OrthoDB" id="65897at2"/>
<keyword evidence="2" id="KW-0012">Acyltransferase</keyword>
<gene>
    <name evidence="4" type="ORF">A9Q02_03760</name>
</gene>
<keyword evidence="5" id="KW-1185">Reference proteome</keyword>
<evidence type="ECO:0000259" key="3">
    <source>
        <dbReference type="PROSITE" id="PS51186"/>
    </source>
</evidence>
<dbReference type="AlphaFoldDB" id="A0A2H3KI98"/>
<evidence type="ECO:0000256" key="2">
    <source>
        <dbReference type="ARBA" id="ARBA00023315"/>
    </source>
</evidence>
<evidence type="ECO:0000256" key="1">
    <source>
        <dbReference type="ARBA" id="ARBA00022679"/>
    </source>
</evidence>
<dbReference type="CDD" id="cd04301">
    <property type="entry name" value="NAT_SF"/>
    <property type="match status" value="1"/>
</dbReference>
<dbReference type="SUPFAM" id="SSF55729">
    <property type="entry name" value="Acyl-CoA N-acyltransferases (Nat)"/>
    <property type="match status" value="1"/>
</dbReference>
<dbReference type="EMBL" id="LYXE01000127">
    <property type="protein sequence ID" value="PDV97580.1"/>
    <property type="molecule type" value="Genomic_DNA"/>
</dbReference>
<proteinExistence type="predicted"/>
<comment type="caution">
    <text evidence="4">The sequence shown here is derived from an EMBL/GenBank/DDBJ whole genome shotgun (WGS) entry which is preliminary data.</text>
</comment>
<dbReference type="Pfam" id="PF00583">
    <property type="entry name" value="Acetyltransf_1"/>
    <property type="match status" value="1"/>
</dbReference>
<evidence type="ECO:0000313" key="5">
    <source>
        <dbReference type="Proteomes" id="UP000220922"/>
    </source>
</evidence>
<dbReference type="InterPro" id="IPR050832">
    <property type="entry name" value="Bact_Acetyltransf"/>
</dbReference>
<reference evidence="4 5" key="1">
    <citation type="submission" date="2016-05" db="EMBL/GenBank/DDBJ databases">
        <authorList>
            <person name="Lavstsen T."/>
            <person name="Jespersen J.S."/>
        </authorList>
    </citation>
    <scope>NUCLEOTIDE SEQUENCE [LARGE SCALE GENOMIC DNA]</scope>
    <source>
        <strain evidence="4 5">B7-9</strain>
    </source>
</reference>
<evidence type="ECO:0000313" key="4">
    <source>
        <dbReference type="EMBL" id="PDV97580.1"/>
    </source>
</evidence>
<name>A0A2H3KI98_9CHLR</name>
<dbReference type="RefSeq" id="WP_097654207.1">
    <property type="nucleotide sequence ID" value="NZ_LYXE01000127.1"/>
</dbReference>